<dbReference type="InterPro" id="IPR007867">
    <property type="entry name" value="GMC_OxRtase_C"/>
</dbReference>
<dbReference type="PROSITE" id="PS00623">
    <property type="entry name" value="GMC_OXRED_1"/>
    <property type="match status" value="2"/>
</dbReference>
<name>A0A7J6GP35_CANSA</name>
<keyword evidence="8" id="KW-1015">Disulfide bond</keyword>
<comment type="catalytic activity">
    <reaction evidence="1">
        <text>(R)-mandelonitrile = benzaldehyde + hydrogen cyanide</text>
        <dbReference type="Rhea" id="RHEA:18313"/>
        <dbReference type="ChEBI" id="CHEBI:17169"/>
        <dbReference type="ChEBI" id="CHEBI:18407"/>
        <dbReference type="ChEBI" id="CHEBI:18450"/>
        <dbReference type="EC" id="4.1.2.10"/>
    </reaction>
</comment>
<evidence type="ECO:0000313" key="15">
    <source>
        <dbReference type="Proteomes" id="UP000583929"/>
    </source>
</evidence>
<dbReference type="SUPFAM" id="SSF51905">
    <property type="entry name" value="FAD/NAD(P)-binding domain"/>
    <property type="match status" value="2"/>
</dbReference>
<dbReference type="InterPro" id="IPR000172">
    <property type="entry name" value="GMC_OxRdtase_N"/>
</dbReference>
<reference evidence="14 15" key="1">
    <citation type="journal article" date="2020" name="bioRxiv">
        <title>Sequence and annotation of 42 cannabis genomes reveals extensive copy number variation in cannabinoid synthesis and pathogen resistance genes.</title>
        <authorList>
            <person name="Mckernan K.J."/>
            <person name="Helbert Y."/>
            <person name="Kane L.T."/>
            <person name="Ebling H."/>
            <person name="Zhang L."/>
            <person name="Liu B."/>
            <person name="Eaton Z."/>
            <person name="Mclaughlin S."/>
            <person name="Kingan S."/>
            <person name="Baybayan P."/>
            <person name="Concepcion G."/>
            <person name="Jordan M."/>
            <person name="Riva A."/>
            <person name="Barbazuk W."/>
            <person name="Harkins T."/>
        </authorList>
    </citation>
    <scope>NUCLEOTIDE SEQUENCE [LARGE SCALE GENOMIC DNA]</scope>
    <source>
        <strain evidence="15">cv. Jamaican Lion 4</strain>
        <tissue evidence="14">Leaf</tissue>
    </source>
</reference>
<evidence type="ECO:0000256" key="7">
    <source>
        <dbReference type="ARBA" id="ARBA00022827"/>
    </source>
</evidence>
<evidence type="ECO:0000256" key="10">
    <source>
        <dbReference type="RuleBase" id="RU003968"/>
    </source>
</evidence>
<comment type="similarity">
    <text evidence="10">Belongs to the GMC oxidoreductase family.</text>
</comment>
<sequence>CRFITDAKNLISDDTTSKEGEIWAELMEMTLRTNLDSEDFVNRSGGDLQMDLGCSIDILALSSKKRPTEFNFNTIGVGFEESATDSLLSKTDAMVDFRYMKSVYDATEMSLEEEYYDYIIIGGGTAGCPLAATLSENYSVLVLERGSVPTANPNVLHLHGFFANLMQEEEETRVTPAQRFTSEDGVENARGRVLGGTSMINAGFFSRGDEGFFSKPGVKWEMDGVEKAYEWVEESIVFRPKLPLWQSSFRDALLEIGVGPDNEFDLNHKLGTKISGSTFDEVGRRHGAVELLNKGNLNNLKVVVHATVEKIIFSTKVSRNYHSGDDNDHDNNPPKPYAIGVIYSDSKGKSHTVLVKHKGEVILSAGAIGSPQLLLLSGIGPHSYLSSLNIPIVHSQPNVGDFIADNPRNNINLIIPSPTDPSPVQVVGITNHYFIETISANLPASLTPLPFSVYPKSSTAHLGMTVICEKLRQPLSSGSLWLASPNDVRVTPHVRFNYFSHPKDLSQCVNGVRKIGEMLETNAMERFKMVDSNEERNFMYFGPSLPTNQSDESAMEEFCRSSVTTIWHYHGGCTVGKVVDGDFRVMGVNSLRVVDGSTFRVSPGTNPQATVMMLGRYVGLKMLQEREAEANVLALATSGSDHDFRYMKSVYDATEMSLEEEYYDYIIIGGGTAGCPLAATLSENYSVLVLERGSVPTSNPNVLHLSGFLANLMQEEEETRVTPAQRFTSEDGVENVRGRVLGGSSMINAGFFSRGDEGFYSKSGVKWEMDRVEKAYEWVEESIVFRPKLPVWQSSFRDALLEVGVVPNNGFDLNHKVGTKISGSTFDEVGRRHGNYHSGDDSDQNSPKPYAIGVIYSDSKGKSHTVLVKHKGEVILSAGAIGSPQLLLLSGIGPHSYLSSLNIPIVLSQPNVGDFIADNPRNNINLIIPFPTEPSAVQVVGITDHYFMETISANLPNSPTPLPFSMYPKSSTANLGMAIICEKLRHPLSSGSLWLASSNDVRVTPHVRFNYFSHPKDLSQCVSAVRKIGEVLSSKSMERFKMVDSNEERNFMYFGPSLPTNQSDESAMEEFCRSSVTTIWHYHGGCTVGKVVDGDFRVTGVNSLRVVDGSTFRVSPGTNPQATTMMLGRVGARDSLCPHQLSMPLICQWPCTNKIESFEVTRWNVRNLWSSPRQV</sequence>
<dbReference type="AlphaFoldDB" id="A0A7J6GP35"/>
<dbReference type="PANTHER" id="PTHR45968:SF23">
    <property type="entry name" value="GLUCOSE-METHANOL-CHOLINE OXIDOREDUCTASE N-TERMINAL DOMAIN-CONTAINING PROTEIN"/>
    <property type="match status" value="1"/>
</dbReference>
<evidence type="ECO:0000256" key="4">
    <source>
        <dbReference type="ARBA" id="ARBA00013074"/>
    </source>
</evidence>
<comment type="caution">
    <text evidence="14">The sequence shown here is derived from an EMBL/GenBank/DDBJ whole genome shotgun (WGS) entry which is preliminary data.</text>
</comment>
<dbReference type="SUPFAM" id="SSF54373">
    <property type="entry name" value="FAD-linked reductases, C-terminal domain"/>
    <property type="match status" value="2"/>
</dbReference>
<dbReference type="Pfam" id="PF00732">
    <property type="entry name" value="GMC_oxred_N"/>
    <property type="match status" value="2"/>
</dbReference>
<evidence type="ECO:0000259" key="12">
    <source>
        <dbReference type="PROSITE" id="PS00623"/>
    </source>
</evidence>
<keyword evidence="7 10" id="KW-0274">FAD</keyword>
<comment type="cofactor">
    <cofactor evidence="2">
        <name>FAD</name>
        <dbReference type="ChEBI" id="CHEBI:57692"/>
    </cofactor>
</comment>
<feature type="domain" description="Glucose-methanol-choline oxidoreductase N-terminal" evidence="12">
    <location>
        <begin position="191"/>
        <end position="214"/>
    </location>
</feature>
<dbReference type="GO" id="GO:0050660">
    <property type="term" value="F:flavin adenine dinucleotide binding"/>
    <property type="evidence" value="ECO:0007669"/>
    <property type="project" value="InterPro"/>
</dbReference>
<gene>
    <name evidence="14" type="ORF">G4B88_016302</name>
</gene>
<dbReference type="InterPro" id="IPR036188">
    <property type="entry name" value="FAD/NAD-bd_sf"/>
</dbReference>
<keyword evidence="6" id="KW-0732">Signal</keyword>
<protein>
    <recommendedName>
        <fullName evidence="4">(R)-mandelonitrile lyase</fullName>
        <ecNumber evidence="4">4.1.2.10</ecNumber>
    </recommendedName>
</protein>
<dbReference type="PROSITE" id="PS00624">
    <property type="entry name" value="GMC_OXRED_2"/>
    <property type="match status" value="2"/>
</dbReference>
<organism evidence="14 15">
    <name type="scientific">Cannabis sativa</name>
    <name type="common">Hemp</name>
    <name type="synonym">Marijuana</name>
    <dbReference type="NCBI Taxonomy" id="3483"/>
    <lineage>
        <taxon>Eukaryota</taxon>
        <taxon>Viridiplantae</taxon>
        <taxon>Streptophyta</taxon>
        <taxon>Embryophyta</taxon>
        <taxon>Tracheophyta</taxon>
        <taxon>Spermatophyta</taxon>
        <taxon>Magnoliopsida</taxon>
        <taxon>eudicotyledons</taxon>
        <taxon>Gunneridae</taxon>
        <taxon>Pentapetalae</taxon>
        <taxon>rosids</taxon>
        <taxon>fabids</taxon>
        <taxon>Rosales</taxon>
        <taxon>Cannabaceae</taxon>
        <taxon>Cannabis</taxon>
    </lineage>
</organism>
<feature type="domain" description="Glucose-methanol-choline oxidoreductase N-terminal" evidence="13">
    <location>
        <begin position="879"/>
        <end position="893"/>
    </location>
</feature>
<dbReference type="Gene3D" id="3.50.50.60">
    <property type="entry name" value="FAD/NAD(P)-binding domain"/>
    <property type="match status" value="2"/>
</dbReference>
<evidence type="ECO:0000259" key="13">
    <source>
        <dbReference type="PROSITE" id="PS00624"/>
    </source>
</evidence>
<evidence type="ECO:0000256" key="8">
    <source>
        <dbReference type="ARBA" id="ARBA00023157"/>
    </source>
</evidence>
<keyword evidence="9" id="KW-0456">Lyase</keyword>
<dbReference type="PANTHER" id="PTHR45968">
    <property type="entry name" value="OSJNBA0019K04.7 PROTEIN"/>
    <property type="match status" value="1"/>
</dbReference>
<feature type="region of interest" description="Disordered" evidence="11">
    <location>
        <begin position="828"/>
        <end position="847"/>
    </location>
</feature>
<dbReference type="InterPro" id="IPR051871">
    <property type="entry name" value="GMC_Oxidoreductase-Related"/>
</dbReference>
<evidence type="ECO:0000256" key="9">
    <source>
        <dbReference type="ARBA" id="ARBA00023239"/>
    </source>
</evidence>
<feature type="domain" description="Glucose-methanol-choline oxidoreductase N-terminal" evidence="12">
    <location>
        <begin position="738"/>
        <end position="761"/>
    </location>
</feature>
<feature type="non-terminal residue" evidence="14">
    <location>
        <position position="1"/>
    </location>
</feature>
<comment type="subunit">
    <text evidence="3">Monomer.</text>
</comment>
<keyword evidence="15" id="KW-1185">Reference proteome</keyword>
<dbReference type="GO" id="GO:0016614">
    <property type="term" value="F:oxidoreductase activity, acting on CH-OH group of donors"/>
    <property type="evidence" value="ECO:0007669"/>
    <property type="project" value="InterPro"/>
</dbReference>
<evidence type="ECO:0000256" key="2">
    <source>
        <dbReference type="ARBA" id="ARBA00001974"/>
    </source>
</evidence>
<dbReference type="EC" id="4.1.2.10" evidence="4"/>
<evidence type="ECO:0000256" key="1">
    <source>
        <dbReference type="ARBA" id="ARBA00001147"/>
    </source>
</evidence>
<feature type="domain" description="Glucose-methanol-choline oxidoreductase N-terminal" evidence="13">
    <location>
        <begin position="366"/>
        <end position="380"/>
    </location>
</feature>
<keyword evidence="5 10" id="KW-0285">Flavoprotein</keyword>
<proteinExistence type="inferred from homology"/>
<evidence type="ECO:0000256" key="11">
    <source>
        <dbReference type="SAM" id="MobiDB-lite"/>
    </source>
</evidence>
<evidence type="ECO:0000256" key="5">
    <source>
        <dbReference type="ARBA" id="ARBA00022630"/>
    </source>
</evidence>
<dbReference type="Pfam" id="PF05199">
    <property type="entry name" value="GMC_oxred_C"/>
    <property type="match status" value="2"/>
</dbReference>
<evidence type="ECO:0000256" key="3">
    <source>
        <dbReference type="ARBA" id="ARBA00011245"/>
    </source>
</evidence>
<accession>A0A7J6GP35</accession>
<dbReference type="Gene3D" id="3.30.410.40">
    <property type="match status" value="2"/>
</dbReference>
<dbReference type="GO" id="GO:0046593">
    <property type="term" value="F:mandelonitrile lyase activity"/>
    <property type="evidence" value="ECO:0007669"/>
    <property type="project" value="UniProtKB-EC"/>
</dbReference>
<evidence type="ECO:0000313" key="14">
    <source>
        <dbReference type="EMBL" id="KAF4383869.1"/>
    </source>
</evidence>
<dbReference type="EMBL" id="JAATIQ010000095">
    <property type="protein sequence ID" value="KAF4383869.1"/>
    <property type="molecule type" value="Genomic_DNA"/>
</dbReference>
<evidence type="ECO:0000256" key="6">
    <source>
        <dbReference type="ARBA" id="ARBA00022729"/>
    </source>
</evidence>
<dbReference type="Proteomes" id="UP000583929">
    <property type="component" value="Unassembled WGS sequence"/>
</dbReference>